<dbReference type="Pfam" id="PF17102">
    <property type="entry name" value="Stealth_CR3"/>
    <property type="match status" value="1"/>
</dbReference>
<evidence type="ECO:0000256" key="2">
    <source>
        <dbReference type="ARBA" id="ARBA00022679"/>
    </source>
</evidence>
<feature type="domain" description="Glycosyl transferase family 1" evidence="4">
    <location>
        <begin position="109"/>
        <end position="260"/>
    </location>
</feature>
<feature type="domain" description="Stealth protein CR2 conserved region 2" evidence="5">
    <location>
        <begin position="549"/>
        <end position="655"/>
    </location>
</feature>
<evidence type="ECO:0000313" key="8">
    <source>
        <dbReference type="EMBL" id="PMB98075.1"/>
    </source>
</evidence>
<proteinExistence type="inferred from homology"/>
<dbReference type="Gene3D" id="3.40.50.2000">
    <property type="entry name" value="Glycogen Phosphorylase B"/>
    <property type="match status" value="2"/>
</dbReference>
<evidence type="ECO:0000259" key="5">
    <source>
        <dbReference type="Pfam" id="PF11380"/>
    </source>
</evidence>
<evidence type="ECO:0000313" key="9">
    <source>
        <dbReference type="Proteomes" id="UP000235703"/>
    </source>
</evidence>
<gene>
    <name evidence="8" type="ORF">CJ198_06785</name>
</gene>
<evidence type="ECO:0000256" key="3">
    <source>
        <dbReference type="ARBA" id="ARBA00023169"/>
    </source>
</evidence>
<dbReference type="AlphaFoldDB" id="A0A2N6PHB5"/>
<dbReference type="InterPro" id="IPR021520">
    <property type="entry name" value="Stealth_CR2"/>
</dbReference>
<dbReference type="InterPro" id="IPR031358">
    <property type="entry name" value="Stealth_CR1"/>
</dbReference>
<dbReference type="PANTHER" id="PTHR24045">
    <property type="match status" value="1"/>
</dbReference>
<comment type="similarity">
    <text evidence="1">Belongs to the stealth family.</text>
</comment>
<keyword evidence="9" id="KW-1185">Reference proteome</keyword>
<dbReference type="InterPro" id="IPR047141">
    <property type="entry name" value="Stealth"/>
</dbReference>
<dbReference type="InterPro" id="IPR031357">
    <property type="entry name" value="Stealth_CR3"/>
</dbReference>
<dbReference type="GO" id="GO:0000271">
    <property type="term" value="P:polysaccharide biosynthetic process"/>
    <property type="evidence" value="ECO:0007669"/>
    <property type="project" value="UniProtKB-KW"/>
</dbReference>
<evidence type="ECO:0000256" key="1">
    <source>
        <dbReference type="ARBA" id="ARBA00007583"/>
    </source>
</evidence>
<evidence type="ECO:0008006" key="10">
    <source>
        <dbReference type="Google" id="ProtNLM"/>
    </source>
</evidence>
<evidence type="ECO:0000259" key="7">
    <source>
        <dbReference type="Pfam" id="PF17102"/>
    </source>
</evidence>
<keyword evidence="3" id="KW-0270">Exopolysaccharide synthesis</keyword>
<dbReference type="EMBL" id="PNFZ01000003">
    <property type="protein sequence ID" value="PMB98075.1"/>
    <property type="molecule type" value="Genomic_DNA"/>
</dbReference>
<dbReference type="PANTHER" id="PTHR24045:SF0">
    <property type="entry name" value="N-ACETYLGLUCOSAMINE-1-PHOSPHOTRANSFERASE SUBUNITS ALPHA_BETA"/>
    <property type="match status" value="1"/>
</dbReference>
<evidence type="ECO:0000259" key="6">
    <source>
        <dbReference type="Pfam" id="PF17101"/>
    </source>
</evidence>
<dbReference type="Proteomes" id="UP000235703">
    <property type="component" value="Unassembled WGS sequence"/>
</dbReference>
<feature type="domain" description="Stealth protein CR3 conserved region 3" evidence="7">
    <location>
        <begin position="698"/>
        <end position="745"/>
    </location>
</feature>
<feature type="domain" description="Stealth protein CR1 conserved region 1" evidence="6">
    <location>
        <begin position="509"/>
        <end position="532"/>
    </location>
</feature>
<dbReference type="Pfam" id="PF17101">
    <property type="entry name" value="Stealth_CR1"/>
    <property type="match status" value="1"/>
</dbReference>
<dbReference type="GO" id="GO:0016757">
    <property type="term" value="F:glycosyltransferase activity"/>
    <property type="evidence" value="ECO:0007669"/>
    <property type="project" value="InterPro"/>
</dbReference>
<dbReference type="Pfam" id="PF00534">
    <property type="entry name" value="Glycos_transf_1"/>
    <property type="match status" value="1"/>
</dbReference>
<keyword evidence="2" id="KW-0808">Transferase</keyword>
<sequence length="819" mass="91452">MTDGVVPRAFGELNSDIVVSSTPVLTMLALRFVKDSIPVVCEEHRATPSRSRETYAPLRNHAGELDALVSLTDRSTEWLRNDLGPTAPRLLTIPNAIPDVFYPRTSLSNKLVIAAGRFVGVKNFAAIIRCFGRAAEEHPDWKLRIYGAGPQEQKLRGLVRTLNLENLVEIAPPVPDLLAEWSKASVFAMASRGEGLPLVIQEAAAAGLPLVAYDCDTGPAEIIDDGVNGFLVPDGDESAFTACLSQLMGDAELRERFSESTSIIVERFSPDKVGGLWLDLFTQLREEAAETPSRADRAAKRGAELAASRNEIEDALPASAAEGMVRDADVIPDLVEYLPERQRSKNLELAADLLESSDVPYRWLAGMDRSRHALAIDASDRTKLEAAIENISDPAVAVHYCVGNSALTVSPWFPGRHQACPQQKDAANVIRLSRVLPDHPGVTFASHFECDIEMWTSLDGVHLEPPRKNRLYDLAERSEFESSDSVTVSDRIYPAFSLATDRLWSVPDFPIDAVYTWVDDTDPVWQEQRAKFQHGSNHEYREEAVSDGRFRNRDELRYSLRSLRMYAPWIRRIYLVTAGQRPDWLLDDVSGLTVVDHADIFVDSAALPTFNSHAIESQLHHIDGLSEHFLYLNDDVLFGRPQFPDQYFLSNGMAKFFPSPTKINNLEVDVPPHLQAGAKTRTLIKADFGHSVTQGMLHTPLAHRKSVLQEMEERYESEFAQTSHARFRSPTDIALLSSFAIYYAYSTQRSVPSVIRSAYLPLGAEDFAERLRSVSRRSYDSISLGEPAEDIAEPTVVDEAVRNFLEEQWPIPSPWEETR</sequence>
<evidence type="ECO:0000259" key="4">
    <source>
        <dbReference type="Pfam" id="PF00534"/>
    </source>
</evidence>
<organism evidence="8 9">
    <name type="scientific">Brevibacterium luteolum</name>
    <dbReference type="NCBI Taxonomy" id="199591"/>
    <lineage>
        <taxon>Bacteria</taxon>
        <taxon>Bacillati</taxon>
        <taxon>Actinomycetota</taxon>
        <taxon>Actinomycetes</taxon>
        <taxon>Micrococcales</taxon>
        <taxon>Brevibacteriaceae</taxon>
        <taxon>Brevibacterium</taxon>
    </lineage>
</organism>
<dbReference type="InterPro" id="IPR001296">
    <property type="entry name" value="Glyco_trans_1"/>
</dbReference>
<reference evidence="8 9" key="1">
    <citation type="submission" date="2017-09" db="EMBL/GenBank/DDBJ databases">
        <title>Bacterial strain isolated from the female urinary microbiota.</title>
        <authorList>
            <person name="Thomas-White K."/>
            <person name="Kumar N."/>
            <person name="Forster S."/>
            <person name="Putonti C."/>
            <person name="Lawley T."/>
            <person name="Wolfe A.J."/>
        </authorList>
    </citation>
    <scope>NUCLEOTIDE SEQUENCE [LARGE SCALE GENOMIC DNA]</scope>
    <source>
        <strain evidence="8 9">UMB0680</strain>
    </source>
</reference>
<protein>
    <recommendedName>
        <fullName evidence="10">Glycosyltransferase</fullName>
    </recommendedName>
</protein>
<dbReference type="GO" id="GO:0016772">
    <property type="term" value="F:transferase activity, transferring phosphorus-containing groups"/>
    <property type="evidence" value="ECO:0007669"/>
    <property type="project" value="InterPro"/>
</dbReference>
<dbReference type="Pfam" id="PF11380">
    <property type="entry name" value="Stealth_CR2"/>
    <property type="match status" value="1"/>
</dbReference>
<dbReference type="SUPFAM" id="SSF53756">
    <property type="entry name" value="UDP-Glycosyltransferase/glycogen phosphorylase"/>
    <property type="match status" value="1"/>
</dbReference>
<accession>A0A2N6PHB5</accession>
<comment type="caution">
    <text evidence="8">The sequence shown here is derived from an EMBL/GenBank/DDBJ whole genome shotgun (WGS) entry which is preliminary data.</text>
</comment>
<name>A0A2N6PHB5_9MICO</name>